<gene>
    <name evidence="3" type="ORF">M378DRAFT_173179</name>
</gene>
<dbReference type="EMBL" id="KN818460">
    <property type="protein sequence ID" value="KIL55922.1"/>
    <property type="molecule type" value="Genomic_DNA"/>
</dbReference>
<organism evidence="3 4">
    <name type="scientific">Amanita muscaria (strain Koide BX008)</name>
    <dbReference type="NCBI Taxonomy" id="946122"/>
    <lineage>
        <taxon>Eukaryota</taxon>
        <taxon>Fungi</taxon>
        <taxon>Dikarya</taxon>
        <taxon>Basidiomycota</taxon>
        <taxon>Agaricomycotina</taxon>
        <taxon>Agaricomycetes</taxon>
        <taxon>Agaricomycetidae</taxon>
        <taxon>Agaricales</taxon>
        <taxon>Pluteineae</taxon>
        <taxon>Amanitaceae</taxon>
        <taxon>Amanita</taxon>
    </lineage>
</organism>
<reference evidence="3 4" key="1">
    <citation type="submission" date="2014-04" db="EMBL/GenBank/DDBJ databases">
        <title>Evolutionary Origins and Diversification of the Mycorrhizal Mutualists.</title>
        <authorList>
            <consortium name="DOE Joint Genome Institute"/>
            <consortium name="Mycorrhizal Genomics Consortium"/>
            <person name="Kohler A."/>
            <person name="Kuo A."/>
            <person name="Nagy L.G."/>
            <person name="Floudas D."/>
            <person name="Copeland A."/>
            <person name="Barry K.W."/>
            <person name="Cichocki N."/>
            <person name="Veneault-Fourrey C."/>
            <person name="LaButti K."/>
            <person name="Lindquist E.A."/>
            <person name="Lipzen A."/>
            <person name="Lundell T."/>
            <person name="Morin E."/>
            <person name="Murat C."/>
            <person name="Riley R."/>
            <person name="Ohm R."/>
            <person name="Sun H."/>
            <person name="Tunlid A."/>
            <person name="Henrissat B."/>
            <person name="Grigoriev I.V."/>
            <person name="Hibbett D.S."/>
            <person name="Martin F."/>
        </authorList>
    </citation>
    <scope>NUCLEOTIDE SEQUENCE [LARGE SCALE GENOMIC DNA]</scope>
    <source>
        <strain evidence="3 4">Koide BX008</strain>
    </source>
</reference>
<protein>
    <submittedName>
        <fullName evidence="3">Uncharacterized protein</fullName>
    </submittedName>
</protein>
<dbReference type="OrthoDB" id="19859at2759"/>
<accession>A0A0C2W481</accession>
<dbReference type="PANTHER" id="PTHR16133:SF0">
    <property type="entry name" value="ZINC_IRON REGULATED TRANSPORTER-RELATED PROTEIN 102B, ISOFORM E"/>
    <property type="match status" value="1"/>
</dbReference>
<name>A0A0C2W481_AMAMK</name>
<evidence type="ECO:0000256" key="1">
    <source>
        <dbReference type="ARBA" id="ARBA00004127"/>
    </source>
</evidence>
<dbReference type="GO" id="GO:0012505">
    <property type="term" value="C:endomembrane system"/>
    <property type="evidence" value="ECO:0007669"/>
    <property type="project" value="UniProtKB-SubCell"/>
</dbReference>
<comment type="subcellular location">
    <subcellularLocation>
        <location evidence="1">Endomembrane system</location>
        <topology evidence="1">Multi-pass membrane protein</topology>
    </subcellularLocation>
</comment>
<sequence>MSSFIDWLSLLSTFLFLSVLVILMVSHLSSPDPFNSAKPNVLEAPPRYLAEFKVRALREENRRRERRKIPFMRIETPLRTSSDPTSIAPTGLPLHTNGGGGDEVNFDAELSALEREEGIVIATPSTAGGPMSGNHHHFRPHDVALGRKQAMARTAGLVVHALADGFALGISSLTDTVSKSLSVVVFLALAVHKAPTSLR</sequence>
<keyword evidence="2" id="KW-0732">Signal</keyword>
<dbReference type="GO" id="GO:0046873">
    <property type="term" value="F:metal ion transmembrane transporter activity"/>
    <property type="evidence" value="ECO:0007669"/>
    <property type="project" value="InterPro"/>
</dbReference>
<dbReference type="InterPro" id="IPR045891">
    <property type="entry name" value="ZIP9"/>
</dbReference>
<proteinExistence type="predicted"/>
<keyword evidence="4" id="KW-1185">Reference proteome</keyword>
<dbReference type="HOGENOM" id="CLU_1371867_0_0_1"/>
<feature type="chain" id="PRO_5002157932" evidence="2">
    <location>
        <begin position="32"/>
        <end position="199"/>
    </location>
</feature>
<dbReference type="InParanoid" id="A0A0C2W481"/>
<evidence type="ECO:0000256" key="2">
    <source>
        <dbReference type="SAM" id="SignalP"/>
    </source>
</evidence>
<feature type="signal peptide" evidence="2">
    <location>
        <begin position="1"/>
        <end position="31"/>
    </location>
</feature>
<evidence type="ECO:0000313" key="3">
    <source>
        <dbReference type="EMBL" id="KIL55922.1"/>
    </source>
</evidence>
<dbReference type="Proteomes" id="UP000054549">
    <property type="component" value="Unassembled WGS sequence"/>
</dbReference>
<dbReference type="PANTHER" id="PTHR16133">
    <property type="entry name" value="SOLUTE CARRIER FAMILY 39 ZINC TRANSPORTER , MEMBER 9-RELATED"/>
    <property type="match status" value="1"/>
</dbReference>
<dbReference type="AlphaFoldDB" id="A0A0C2W481"/>
<evidence type="ECO:0000313" key="4">
    <source>
        <dbReference type="Proteomes" id="UP000054549"/>
    </source>
</evidence>
<dbReference type="GO" id="GO:0006829">
    <property type="term" value="P:zinc ion transport"/>
    <property type="evidence" value="ECO:0007669"/>
    <property type="project" value="InterPro"/>
</dbReference>